<comment type="similarity">
    <text evidence="1">Belongs to the SIMIBI class G3E GTPase family. HypB/HupM subfamily.</text>
</comment>
<evidence type="ECO:0000256" key="6">
    <source>
        <dbReference type="ARBA" id="ARBA00022833"/>
    </source>
</evidence>
<feature type="region of interest" description="Disordered" evidence="8">
    <location>
        <begin position="255"/>
        <end position="287"/>
    </location>
</feature>
<sequence length="287" mass="30830">MCTTCGCGDTELVPVELHEKILAGNDRAARHNREHFIEAGVLALNIMGSPGAGKTGVLEATARAAAAKGWRLGAVSADLATDNDARRLEKAGIPSRAITTGQACHLDAELVHRSLHDFPWRDTDVFFIENVGNLVCPAIYDLGQAANVVVLSVTEGEDKPLKYPVMFKAADLVLVTKVDLVPHLEVDLAKIHDAIARVMPTAKVIEVSARTGQGLDRWIAWLEELRAPLARADAGALAGHSHAAGDVQLRLDHVHEHAHSGQKHSHVHRHGHGHDHGPGGGDHDHEH</sequence>
<organism evidence="10 11">
    <name type="scientific">Anaeromyxobacter oryzae</name>
    <dbReference type="NCBI Taxonomy" id="2918170"/>
    <lineage>
        <taxon>Bacteria</taxon>
        <taxon>Pseudomonadati</taxon>
        <taxon>Myxococcota</taxon>
        <taxon>Myxococcia</taxon>
        <taxon>Myxococcales</taxon>
        <taxon>Cystobacterineae</taxon>
        <taxon>Anaeromyxobacteraceae</taxon>
        <taxon>Anaeromyxobacter</taxon>
    </lineage>
</organism>
<keyword evidence="3" id="KW-0479">Metal-binding</keyword>
<dbReference type="PANTHER" id="PTHR30134:SF2">
    <property type="entry name" value="HYDROGENASE MATURATION FACTOR HYPB"/>
    <property type="match status" value="1"/>
</dbReference>
<evidence type="ECO:0000256" key="4">
    <source>
        <dbReference type="ARBA" id="ARBA00022741"/>
    </source>
</evidence>
<dbReference type="InterPro" id="IPR027417">
    <property type="entry name" value="P-loop_NTPase"/>
</dbReference>
<dbReference type="InterPro" id="IPR004392">
    <property type="entry name" value="Hyd_mat_HypB"/>
</dbReference>
<evidence type="ECO:0000256" key="2">
    <source>
        <dbReference type="ARBA" id="ARBA00022596"/>
    </source>
</evidence>
<accession>A0ABN6MX53</accession>
<dbReference type="EMBL" id="AP025591">
    <property type="protein sequence ID" value="BDG04108.1"/>
    <property type="molecule type" value="Genomic_DNA"/>
</dbReference>
<dbReference type="InterPro" id="IPR003495">
    <property type="entry name" value="CobW/HypB/UreG_nucleotide-bd"/>
</dbReference>
<evidence type="ECO:0000256" key="3">
    <source>
        <dbReference type="ARBA" id="ARBA00022723"/>
    </source>
</evidence>
<proteinExistence type="inferred from homology"/>
<dbReference type="Pfam" id="PF02492">
    <property type="entry name" value="cobW"/>
    <property type="match status" value="1"/>
</dbReference>
<feature type="compositionally biased region" description="Basic and acidic residues" evidence="8">
    <location>
        <begin position="274"/>
        <end position="287"/>
    </location>
</feature>
<evidence type="ECO:0000313" key="11">
    <source>
        <dbReference type="Proteomes" id="UP001162891"/>
    </source>
</evidence>
<keyword evidence="7" id="KW-0342">GTP-binding</keyword>
<evidence type="ECO:0000256" key="5">
    <source>
        <dbReference type="ARBA" id="ARBA00022801"/>
    </source>
</evidence>
<evidence type="ECO:0000256" key="1">
    <source>
        <dbReference type="ARBA" id="ARBA00006211"/>
    </source>
</evidence>
<dbReference type="Proteomes" id="UP001162891">
    <property type="component" value="Chromosome"/>
</dbReference>
<keyword evidence="2" id="KW-0533">Nickel</keyword>
<keyword evidence="6" id="KW-0862">Zinc</keyword>
<feature type="domain" description="CobW/HypB/UreG nucleotide-binding" evidence="9">
    <location>
        <begin position="44"/>
        <end position="205"/>
    </location>
</feature>
<evidence type="ECO:0000259" key="9">
    <source>
        <dbReference type="Pfam" id="PF02492"/>
    </source>
</evidence>
<dbReference type="SUPFAM" id="SSF52540">
    <property type="entry name" value="P-loop containing nucleoside triphosphate hydrolases"/>
    <property type="match status" value="1"/>
</dbReference>
<keyword evidence="5" id="KW-0378">Hydrolase</keyword>
<dbReference type="PANTHER" id="PTHR30134">
    <property type="entry name" value="HYDROGENASE PROTEIN ASSEMBLY PROTEIN, NICKEL CHAPERONE"/>
    <property type="match status" value="1"/>
</dbReference>
<reference evidence="11" key="1">
    <citation type="journal article" date="2022" name="Int. J. Syst. Evol. Microbiol.">
        <title>Anaeromyxobacter oryzae sp. nov., Anaeromyxobacter diazotrophicus sp. nov. and Anaeromyxobacter paludicola sp. nov., isolated from paddy soils.</title>
        <authorList>
            <person name="Itoh H."/>
            <person name="Xu Z."/>
            <person name="Mise K."/>
            <person name="Masuda Y."/>
            <person name="Ushijima N."/>
            <person name="Hayakawa C."/>
            <person name="Shiratori Y."/>
            <person name="Senoo K."/>
        </authorList>
    </citation>
    <scope>NUCLEOTIDE SEQUENCE [LARGE SCALE GENOMIC DNA]</scope>
    <source>
        <strain evidence="11">Red232</strain>
    </source>
</reference>
<evidence type="ECO:0000256" key="7">
    <source>
        <dbReference type="ARBA" id="ARBA00023134"/>
    </source>
</evidence>
<keyword evidence="11" id="KW-1185">Reference proteome</keyword>
<dbReference type="NCBIfam" id="TIGR00073">
    <property type="entry name" value="hypB"/>
    <property type="match status" value="1"/>
</dbReference>
<protein>
    <submittedName>
        <fullName evidence="10">Hydrogenase accessory protein HypB</fullName>
    </submittedName>
</protein>
<gene>
    <name evidence="10" type="primary">hypB_2</name>
    <name evidence="10" type="ORF">AMOR_31040</name>
</gene>
<feature type="compositionally biased region" description="Basic residues" evidence="8">
    <location>
        <begin position="260"/>
        <end position="273"/>
    </location>
</feature>
<dbReference type="Gene3D" id="3.40.50.300">
    <property type="entry name" value="P-loop containing nucleotide triphosphate hydrolases"/>
    <property type="match status" value="1"/>
</dbReference>
<evidence type="ECO:0000313" key="10">
    <source>
        <dbReference type="EMBL" id="BDG04108.1"/>
    </source>
</evidence>
<name>A0ABN6MX53_9BACT</name>
<keyword evidence="4" id="KW-0547">Nucleotide-binding</keyword>
<dbReference type="RefSeq" id="WP_248352481.1">
    <property type="nucleotide sequence ID" value="NZ_AP025591.1"/>
</dbReference>
<evidence type="ECO:0000256" key="8">
    <source>
        <dbReference type="SAM" id="MobiDB-lite"/>
    </source>
</evidence>